<evidence type="ECO:0000256" key="1">
    <source>
        <dbReference type="SAM" id="MobiDB-lite"/>
    </source>
</evidence>
<sequence length="92" mass="10594">MVLDIWLIKVGIKYLFVKKKLRPQLKDPNDLAIVQSMLLDPAEEIENNGDETDTDSEDRVEEREEDSESEQDVSSSSEEDEVVEDDFYLGNN</sequence>
<name>A0AAU9UW87_EUPED</name>
<dbReference type="Proteomes" id="UP001153954">
    <property type="component" value="Unassembled WGS sequence"/>
</dbReference>
<reference evidence="2" key="1">
    <citation type="submission" date="2022-03" db="EMBL/GenBank/DDBJ databases">
        <authorList>
            <person name="Tunstrom K."/>
        </authorList>
    </citation>
    <scope>NUCLEOTIDE SEQUENCE</scope>
</reference>
<proteinExistence type="predicted"/>
<dbReference type="AlphaFoldDB" id="A0AAU9UW87"/>
<feature type="region of interest" description="Disordered" evidence="1">
    <location>
        <begin position="41"/>
        <end position="92"/>
    </location>
</feature>
<protein>
    <submittedName>
        <fullName evidence="2">Uncharacterized protein</fullName>
    </submittedName>
</protein>
<evidence type="ECO:0000313" key="3">
    <source>
        <dbReference type="Proteomes" id="UP001153954"/>
    </source>
</evidence>
<organism evidence="2 3">
    <name type="scientific">Euphydryas editha</name>
    <name type="common">Edith's checkerspot</name>
    <dbReference type="NCBI Taxonomy" id="104508"/>
    <lineage>
        <taxon>Eukaryota</taxon>
        <taxon>Metazoa</taxon>
        <taxon>Ecdysozoa</taxon>
        <taxon>Arthropoda</taxon>
        <taxon>Hexapoda</taxon>
        <taxon>Insecta</taxon>
        <taxon>Pterygota</taxon>
        <taxon>Neoptera</taxon>
        <taxon>Endopterygota</taxon>
        <taxon>Lepidoptera</taxon>
        <taxon>Glossata</taxon>
        <taxon>Ditrysia</taxon>
        <taxon>Papilionoidea</taxon>
        <taxon>Nymphalidae</taxon>
        <taxon>Nymphalinae</taxon>
        <taxon>Euphydryas</taxon>
    </lineage>
</organism>
<comment type="caution">
    <text evidence="2">The sequence shown here is derived from an EMBL/GenBank/DDBJ whole genome shotgun (WGS) entry which is preliminary data.</text>
</comment>
<accession>A0AAU9UW87</accession>
<gene>
    <name evidence="2" type="ORF">EEDITHA_LOCUS15868</name>
</gene>
<keyword evidence="3" id="KW-1185">Reference proteome</keyword>
<dbReference type="EMBL" id="CAKOGL010000023">
    <property type="protein sequence ID" value="CAH2101075.1"/>
    <property type="molecule type" value="Genomic_DNA"/>
</dbReference>
<evidence type="ECO:0000313" key="2">
    <source>
        <dbReference type="EMBL" id="CAH2101075.1"/>
    </source>
</evidence>